<dbReference type="KEGG" id="mass:CR152_20140"/>
<reference evidence="1" key="1">
    <citation type="submission" date="2017-10" db="EMBL/GenBank/DDBJ databases">
        <title>Massilia psychrophilum sp. nov., a novel purple-pigmented bacterium isolated from Tianshan glacier, Xinjiang Municipality, China.</title>
        <authorList>
            <person name="Wang H."/>
        </authorList>
    </citation>
    <scope>NUCLEOTIDE SEQUENCE [LARGE SCALE GENOMIC DNA]</scope>
    <source>
        <strain evidence="1">B2</strain>
    </source>
</reference>
<dbReference type="RefSeq" id="WP_099877694.1">
    <property type="nucleotide sequence ID" value="NZ_CP024608.1"/>
</dbReference>
<dbReference type="Pfam" id="PF20043">
    <property type="entry name" value="DUF6445"/>
    <property type="match status" value="1"/>
</dbReference>
<organism evidence="1 2">
    <name type="scientific">Massilia violaceinigra</name>
    <dbReference type="NCBI Taxonomy" id="2045208"/>
    <lineage>
        <taxon>Bacteria</taxon>
        <taxon>Pseudomonadati</taxon>
        <taxon>Pseudomonadota</taxon>
        <taxon>Betaproteobacteria</taxon>
        <taxon>Burkholderiales</taxon>
        <taxon>Oxalobacteraceae</taxon>
        <taxon>Telluria group</taxon>
        <taxon>Massilia</taxon>
    </lineage>
</organism>
<dbReference type="InterPro" id="IPR045617">
    <property type="entry name" value="DUF6445"/>
</dbReference>
<sequence length="230" mass="24983">MFNPRPQVRFIAIAGQAPCVVVDDFLLDPRALVAQAVAAQARFAVDPDNYYPGPELDLGQETAFRLDEFFIQHVRRALGAQRTVSVAARLALATLPPDRLHPLQRLCHRDCADLAPGVGAAAAVVYLFDDARMGGTSFYRPTQAPEATARLLRAAHAGTPADAGGAGYLIASNAHFEQICTIPARFNRAIFYDGEIFHAAQIAAPALLHSDPARGRLTMNGFFRFRKRSA</sequence>
<dbReference type="AlphaFoldDB" id="A0A2D2DNK7"/>
<evidence type="ECO:0000313" key="2">
    <source>
        <dbReference type="Proteomes" id="UP000229897"/>
    </source>
</evidence>
<proteinExistence type="predicted"/>
<gene>
    <name evidence="1" type="ORF">CR152_20140</name>
</gene>
<evidence type="ECO:0000313" key="1">
    <source>
        <dbReference type="EMBL" id="ATQ76566.1"/>
    </source>
</evidence>
<protein>
    <submittedName>
        <fullName evidence="1">Uncharacterized protein</fullName>
    </submittedName>
</protein>
<dbReference type="EMBL" id="CP024608">
    <property type="protein sequence ID" value="ATQ76566.1"/>
    <property type="molecule type" value="Genomic_DNA"/>
</dbReference>
<dbReference type="OrthoDB" id="4048724at2"/>
<accession>A0A2D2DNK7</accession>
<name>A0A2D2DNK7_9BURK</name>
<keyword evidence="2" id="KW-1185">Reference proteome</keyword>
<dbReference type="Proteomes" id="UP000229897">
    <property type="component" value="Chromosome"/>
</dbReference>